<dbReference type="EMBL" id="CAUYUJ010015893">
    <property type="protein sequence ID" value="CAK0859351.1"/>
    <property type="molecule type" value="Genomic_DNA"/>
</dbReference>
<feature type="non-terminal residue" evidence="2">
    <location>
        <position position="1"/>
    </location>
</feature>
<evidence type="ECO:0000313" key="2">
    <source>
        <dbReference type="EMBL" id="CAK0859351.1"/>
    </source>
</evidence>
<evidence type="ECO:0000256" key="1">
    <source>
        <dbReference type="SAM" id="MobiDB-lite"/>
    </source>
</evidence>
<feature type="region of interest" description="Disordered" evidence="1">
    <location>
        <begin position="263"/>
        <end position="308"/>
    </location>
</feature>
<evidence type="ECO:0000313" key="3">
    <source>
        <dbReference type="Proteomes" id="UP001189429"/>
    </source>
</evidence>
<reference evidence="2" key="1">
    <citation type="submission" date="2023-10" db="EMBL/GenBank/DDBJ databases">
        <authorList>
            <person name="Chen Y."/>
            <person name="Shah S."/>
            <person name="Dougan E. K."/>
            <person name="Thang M."/>
            <person name="Chan C."/>
        </authorList>
    </citation>
    <scope>NUCLEOTIDE SEQUENCE [LARGE SCALE GENOMIC DNA]</scope>
</reference>
<keyword evidence="3" id="KW-1185">Reference proteome</keyword>
<sequence>PFAPSSPRRFRSIRARVCARAPWEFMARVGVSEFYSSLQGPRDRQQTWRETIARMNYWDHPFHPLNERPPEPSYKGLSTSSGGDLRQPWELLALSRRHVGPLDMRDTYLGGTGTRMKCSSYHGRASASSGASSHRLGTQRGGQDTAAFASSFNDRTLKASASCGALPWRQRLVGQLNQNAGAERSFTVLGCGAEAGFPSADCCCCCCIVVHQAARTRPPTFFYVATQRQHSGSAAEPARGAGRCFEALARADRAARCLGGVGAAAGAGGARAPARRRRRAGSTATGPGGLARTHSPDSGSPHLRISQK</sequence>
<name>A0ABN9UJY8_9DINO</name>
<protein>
    <submittedName>
        <fullName evidence="2">Uncharacterized protein</fullName>
    </submittedName>
</protein>
<organism evidence="2 3">
    <name type="scientific">Prorocentrum cordatum</name>
    <dbReference type="NCBI Taxonomy" id="2364126"/>
    <lineage>
        <taxon>Eukaryota</taxon>
        <taxon>Sar</taxon>
        <taxon>Alveolata</taxon>
        <taxon>Dinophyceae</taxon>
        <taxon>Prorocentrales</taxon>
        <taxon>Prorocentraceae</taxon>
        <taxon>Prorocentrum</taxon>
    </lineage>
</organism>
<accession>A0ABN9UJY8</accession>
<gene>
    <name evidence="2" type="ORF">PCOR1329_LOCUS48754</name>
</gene>
<feature type="compositionally biased region" description="Low complexity" evidence="1">
    <location>
        <begin position="122"/>
        <end position="135"/>
    </location>
</feature>
<comment type="caution">
    <text evidence="2">The sequence shown here is derived from an EMBL/GenBank/DDBJ whole genome shotgun (WGS) entry which is preliminary data.</text>
</comment>
<dbReference type="Proteomes" id="UP001189429">
    <property type="component" value="Unassembled WGS sequence"/>
</dbReference>
<feature type="region of interest" description="Disordered" evidence="1">
    <location>
        <begin position="122"/>
        <end position="144"/>
    </location>
</feature>
<proteinExistence type="predicted"/>